<sequence>MENPLRQSISELGDWTWTEPVPTPEDSTVVRTYYRLHQKPIGELELQELKFLILQNEALEFLVPMALKVLENDVFIEAEYYEGDLFNALVQINDSPLYWASHAHEKRTLIDLYNQQKERLQTFEWPEDMRVEMANRFNDFAKSGAN</sequence>
<gene>
    <name evidence="1" type="ORF">SAMN04515668_4569</name>
</gene>
<protein>
    <submittedName>
        <fullName evidence="1">Uncharacterized protein</fullName>
    </submittedName>
</protein>
<reference evidence="2" key="1">
    <citation type="submission" date="2016-10" db="EMBL/GenBank/DDBJ databases">
        <authorList>
            <person name="Varghese N."/>
            <person name="Submissions S."/>
        </authorList>
    </citation>
    <scope>NUCLEOTIDE SEQUENCE [LARGE SCALE GENOMIC DNA]</scope>
    <source>
        <strain evidence="2">OR362-8,ATCC BAA-1266,JCM 13504</strain>
    </source>
</reference>
<dbReference type="EMBL" id="FOXS01000008">
    <property type="protein sequence ID" value="SFQ80339.1"/>
    <property type="molecule type" value="Genomic_DNA"/>
</dbReference>
<name>A0A1I6BHB5_HYMAR</name>
<dbReference type="AlphaFoldDB" id="A0A1I6BHB5"/>
<organism evidence="1 2">
    <name type="scientific">Hymenobacter arizonensis</name>
    <name type="common">Siccationidurans arizonensis</name>
    <dbReference type="NCBI Taxonomy" id="1227077"/>
    <lineage>
        <taxon>Bacteria</taxon>
        <taxon>Pseudomonadati</taxon>
        <taxon>Bacteroidota</taxon>
        <taxon>Cytophagia</taxon>
        <taxon>Cytophagales</taxon>
        <taxon>Hymenobacteraceae</taxon>
        <taxon>Hymenobacter</taxon>
    </lineage>
</organism>
<proteinExistence type="predicted"/>
<dbReference type="Pfam" id="PF18616">
    <property type="entry name" value="CdiI_3"/>
    <property type="match status" value="1"/>
</dbReference>
<evidence type="ECO:0000313" key="2">
    <source>
        <dbReference type="Proteomes" id="UP000199029"/>
    </source>
</evidence>
<accession>A0A1I6BHB5</accession>
<dbReference type="Proteomes" id="UP000199029">
    <property type="component" value="Unassembled WGS sequence"/>
</dbReference>
<dbReference type="CDD" id="cd20691">
    <property type="entry name" value="CdiI_EC536-like"/>
    <property type="match status" value="1"/>
</dbReference>
<evidence type="ECO:0000313" key="1">
    <source>
        <dbReference type="EMBL" id="SFQ80339.1"/>
    </source>
</evidence>
<dbReference type="STRING" id="1227077.SAMN04515668_4569"/>
<keyword evidence="2" id="KW-1185">Reference proteome</keyword>
<dbReference type="OrthoDB" id="4829274at2"/>
<dbReference type="RefSeq" id="WP_092678603.1">
    <property type="nucleotide sequence ID" value="NZ_FOXS01000008.1"/>
</dbReference>
<dbReference type="InterPro" id="IPR040547">
    <property type="entry name" value="CdiI"/>
</dbReference>